<dbReference type="SUPFAM" id="SSF55486">
    <property type="entry name" value="Metalloproteases ('zincins'), catalytic domain"/>
    <property type="match status" value="1"/>
</dbReference>
<keyword evidence="4" id="KW-0479">Metal-binding</keyword>
<dbReference type="Gene3D" id="3.40.390.10">
    <property type="entry name" value="Collagenase (Catalytic Domain)"/>
    <property type="match status" value="1"/>
</dbReference>
<dbReference type="GO" id="GO:0046872">
    <property type="term" value="F:metal ion binding"/>
    <property type="evidence" value="ECO:0007669"/>
    <property type="project" value="UniProtKB-KW"/>
</dbReference>
<comment type="caution">
    <text evidence="9">The sequence shown here is derived from an EMBL/GenBank/DDBJ whole genome shotgun (WGS) entry which is preliminary data.</text>
</comment>
<evidence type="ECO:0000256" key="4">
    <source>
        <dbReference type="ARBA" id="ARBA00022723"/>
    </source>
</evidence>
<dbReference type="AlphaFoldDB" id="A0AAW0CF01"/>
<evidence type="ECO:0000256" key="3">
    <source>
        <dbReference type="ARBA" id="ARBA00022670"/>
    </source>
</evidence>
<dbReference type="Pfam" id="PF14521">
    <property type="entry name" value="Aspzincin_M35"/>
    <property type="match status" value="1"/>
</dbReference>
<protein>
    <recommendedName>
        <fullName evidence="8">Lysine-specific metallo-endopeptidase domain-containing protein</fullName>
    </recommendedName>
</protein>
<keyword evidence="6" id="KW-0862">Zinc</keyword>
<dbReference type="InterPro" id="IPR024079">
    <property type="entry name" value="MetalloPept_cat_dom_sf"/>
</dbReference>
<comment type="cofactor">
    <cofactor evidence="1">
        <name>Zn(2+)</name>
        <dbReference type="ChEBI" id="CHEBI:29105"/>
    </cofactor>
</comment>
<dbReference type="GO" id="GO:0006508">
    <property type="term" value="P:proteolysis"/>
    <property type="evidence" value="ECO:0007669"/>
    <property type="project" value="UniProtKB-KW"/>
</dbReference>
<evidence type="ECO:0000256" key="7">
    <source>
        <dbReference type="ARBA" id="ARBA00023049"/>
    </source>
</evidence>
<evidence type="ECO:0000256" key="5">
    <source>
        <dbReference type="ARBA" id="ARBA00022801"/>
    </source>
</evidence>
<evidence type="ECO:0000313" key="9">
    <source>
        <dbReference type="EMBL" id="KAK7037453.1"/>
    </source>
</evidence>
<gene>
    <name evidence="9" type="ORF">VNI00_010945</name>
</gene>
<dbReference type="SMART" id="SM01351">
    <property type="entry name" value="Aspzincin_M35"/>
    <property type="match status" value="1"/>
</dbReference>
<evidence type="ECO:0000256" key="1">
    <source>
        <dbReference type="ARBA" id="ARBA00001947"/>
    </source>
</evidence>
<keyword evidence="7" id="KW-0482">Metalloprotease</keyword>
<keyword evidence="5" id="KW-0378">Hydrolase</keyword>
<dbReference type="EMBL" id="JAYKXP010000046">
    <property type="protein sequence ID" value="KAK7037453.1"/>
    <property type="molecule type" value="Genomic_DNA"/>
</dbReference>
<reference evidence="9 10" key="1">
    <citation type="submission" date="2024-01" db="EMBL/GenBank/DDBJ databases">
        <title>A draft genome for a cacao thread blight-causing isolate of Paramarasmius palmivorus.</title>
        <authorList>
            <person name="Baruah I.K."/>
            <person name="Bukari Y."/>
            <person name="Amoako-Attah I."/>
            <person name="Meinhardt L.W."/>
            <person name="Bailey B.A."/>
            <person name="Cohen S.P."/>
        </authorList>
    </citation>
    <scope>NUCLEOTIDE SEQUENCE [LARGE SCALE GENOMIC DNA]</scope>
    <source>
        <strain evidence="9 10">GH-12</strain>
    </source>
</reference>
<dbReference type="PANTHER" id="PTHR37016:SF3">
    <property type="entry name" value="NEUTRAL PROTEASE 2-RELATED"/>
    <property type="match status" value="1"/>
</dbReference>
<comment type="similarity">
    <text evidence="2">Belongs to the peptidase M35 family.</text>
</comment>
<keyword evidence="3" id="KW-0645">Protease</keyword>
<name>A0AAW0CF01_9AGAR</name>
<organism evidence="9 10">
    <name type="scientific">Paramarasmius palmivorus</name>
    <dbReference type="NCBI Taxonomy" id="297713"/>
    <lineage>
        <taxon>Eukaryota</taxon>
        <taxon>Fungi</taxon>
        <taxon>Dikarya</taxon>
        <taxon>Basidiomycota</taxon>
        <taxon>Agaricomycotina</taxon>
        <taxon>Agaricomycetes</taxon>
        <taxon>Agaricomycetidae</taxon>
        <taxon>Agaricales</taxon>
        <taxon>Marasmiineae</taxon>
        <taxon>Marasmiaceae</taxon>
        <taxon>Paramarasmius</taxon>
    </lineage>
</organism>
<evidence type="ECO:0000256" key="2">
    <source>
        <dbReference type="ARBA" id="ARBA00010279"/>
    </source>
</evidence>
<evidence type="ECO:0000313" key="10">
    <source>
        <dbReference type="Proteomes" id="UP001383192"/>
    </source>
</evidence>
<evidence type="ECO:0000259" key="8">
    <source>
        <dbReference type="SMART" id="SM01351"/>
    </source>
</evidence>
<dbReference type="PANTHER" id="PTHR37016">
    <property type="match status" value="1"/>
</dbReference>
<feature type="domain" description="Lysine-specific metallo-endopeptidase" evidence="8">
    <location>
        <begin position="123"/>
        <end position="249"/>
    </location>
</feature>
<sequence length="251" mass="27596">MSRVLRPASLVSRSNSFPSKLLSSKAMWIVLKPGQSIQVQHDLSAAYNFTLPGEGLYDIHADSLFQIVDPATNQLADLRASQEASFKFRHRKESNIYVLLSTQQSQLAAAATAAANYANSASSYLNSLNSSSPRYTTWFGTYLTPNKDTVTNHFTAIKGYSFSGETYDCSCTDTGVFAYVYPDEYGVIYLCGAFWSAPVTGTDSKGGTLVHESSHFTAIAGTQDKAYGSSFAMFRRAIVKLTVDTYFYRTK</sequence>
<evidence type="ECO:0000256" key="6">
    <source>
        <dbReference type="ARBA" id="ARBA00022833"/>
    </source>
</evidence>
<dbReference type="Proteomes" id="UP001383192">
    <property type="component" value="Unassembled WGS sequence"/>
</dbReference>
<proteinExistence type="inferred from homology"/>
<dbReference type="GO" id="GO:0004222">
    <property type="term" value="F:metalloendopeptidase activity"/>
    <property type="evidence" value="ECO:0007669"/>
    <property type="project" value="InterPro"/>
</dbReference>
<dbReference type="InterPro" id="IPR029463">
    <property type="entry name" value="Lys_MEP"/>
</dbReference>
<dbReference type="InterPro" id="IPR050414">
    <property type="entry name" value="Fungal_M35_metalloproteases"/>
</dbReference>
<keyword evidence="10" id="KW-1185">Reference proteome</keyword>
<accession>A0AAW0CF01</accession>